<dbReference type="OrthoDB" id="372803at2759"/>
<evidence type="ECO:0000256" key="3">
    <source>
        <dbReference type="ARBA" id="ARBA00022771"/>
    </source>
</evidence>
<evidence type="ECO:0000256" key="1">
    <source>
        <dbReference type="ARBA" id="ARBA00022723"/>
    </source>
</evidence>
<feature type="domain" description="C2H2-type" evidence="6">
    <location>
        <begin position="39"/>
        <end position="68"/>
    </location>
</feature>
<feature type="domain" description="C2H2-type" evidence="6">
    <location>
        <begin position="11"/>
        <end position="38"/>
    </location>
</feature>
<dbReference type="InterPro" id="IPR050329">
    <property type="entry name" value="GLI_C2H2-zinc-finger"/>
</dbReference>
<reference evidence="7 8" key="1">
    <citation type="submission" date="2016-11" db="EMBL/GenBank/DDBJ databases">
        <title>The macronuclear genome of Stentor coeruleus: a giant cell with tiny introns.</title>
        <authorList>
            <person name="Slabodnick M."/>
            <person name="Ruby J.G."/>
            <person name="Reiff S.B."/>
            <person name="Swart E.C."/>
            <person name="Gosai S."/>
            <person name="Prabakaran S."/>
            <person name="Witkowska E."/>
            <person name="Larue G.E."/>
            <person name="Fisher S."/>
            <person name="Freeman R.M."/>
            <person name="Gunawardena J."/>
            <person name="Chu W."/>
            <person name="Stover N.A."/>
            <person name="Gregory B.D."/>
            <person name="Nowacki M."/>
            <person name="Derisi J."/>
            <person name="Roy S.W."/>
            <person name="Marshall W.F."/>
            <person name="Sood P."/>
        </authorList>
    </citation>
    <scope>NUCLEOTIDE SEQUENCE [LARGE SCALE GENOMIC DNA]</scope>
    <source>
        <strain evidence="7">WM001</strain>
    </source>
</reference>
<evidence type="ECO:0000256" key="4">
    <source>
        <dbReference type="ARBA" id="ARBA00022833"/>
    </source>
</evidence>
<dbReference type="PROSITE" id="PS50157">
    <property type="entry name" value="ZINC_FINGER_C2H2_2"/>
    <property type="match status" value="2"/>
</dbReference>
<keyword evidence="2" id="KW-0677">Repeat</keyword>
<dbReference type="SUPFAM" id="SSF57667">
    <property type="entry name" value="beta-beta-alpha zinc fingers"/>
    <property type="match status" value="1"/>
</dbReference>
<dbReference type="PANTHER" id="PTHR19818">
    <property type="entry name" value="ZINC FINGER PROTEIN ZIC AND GLI"/>
    <property type="match status" value="1"/>
</dbReference>
<evidence type="ECO:0000313" key="7">
    <source>
        <dbReference type="EMBL" id="OMJ65776.1"/>
    </source>
</evidence>
<protein>
    <recommendedName>
        <fullName evidence="6">C2H2-type domain-containing protein</fullName>
    </recommendedName>
</protein>
<sequence length="128" mass="14717">MNTSYQSQQSSVCQICFKQLSSKQNLKQHMNIHTGDKPYKCMHPGCQNSYRHASQLSNHRLLHQEANLKAKPEFDDFKAFIELVILAIDSNSKREFQVPEGPYTHEDLYLPPISGAQNEVKLPWVSEV</sequence>
<dbReference type="GO" id="GO:0045944">
    <property type="term" value="P:positive regulation of transcription by RNA polymerase II"/>
    <property type="evidence" value="ECO:0007669"/>
    <property type="project" value="UniProtKB-ARBA"/>
</dbReference>
<dbReference type="Proteomes" id="UP000187209">
    <property type="component" value="Unassembled WGS sequence"/>
</dbReference>
<keyword evidence="3 5" id="KW-0863">Zinc-finger</keyword>
<dbReference type="Gene3D" id="3.30.160.60">
    <property type="entry name" value="Classic Zinc Finger"/>
    <property type="match status" value="2"/>
</dbReference>
<evidence type="ECO:0000259" key="6">
    <source>
        <dbReference type="PROSITE" id="PS50157"/>
    </source>
</evidence>
<dbReference type="Pfam" id="PF00096">
    <property type="entry name" value="zf-C2H2"/>
    <property type="match status" value="1"/>
</dbReference>
<dbReference type="PROSITE" id="PS00028">
    <property type="entry name" value="ZINC_FINGER_C2H2_1"/>
    <property type="match status" value="2"/>
</dbReference>
<dbReference type="AlphaFoldDB" id="A0A1R2AMQ2"/>
<organism evidence="7 8">
    <name type="scientific">Stentor coeruleus</name>
    <dbReference type="NCBI Taxonomy" id="5963"/>
    <lineage>
        <taxon>Eukaryota</taxon>
        <taxon>Sar</taxon>
        <taxon>Alveolata</taxon>
        <taxon>Ciliophora</taxon>
        <taxon>Postciliodesmatophora</taxon>
        <taxon>Heterotrichea</taxon>
        <taxon>Heterotrichida</taxon>
        <taxon>Stentoridae</taxon>
        <taxon>Stentor</taxon>
    </lineage>
</organism>
<dbReference type="GO" id="GO:0005634">
    <property type="term" value="C:nucleus"/>
    <property type="evidence" value="ECO:0007669"/>
    <property type="project" value="UniProtKB-ARBA"/>
</dbReference>
<evidence type="ECO:0000313" key="8">
    <source>
        <dbReference type="Proteomes" id="UP000187209"/>
    </source>
</evidence>
<dbReference type="PANTHER" id="PTHR19818:SF163">
    <property type="entry name" value="C2H2-TYPE DOMAIN-CONTAINING PROTEIN"/>
    <property type="match status" value="1"/>
</dbReference>
<dbReference type="GO" id="GO:0008270">
    <property type="term" value="F:zinc ion binding"/>
    <property type="evidence" value="ECO:0007669"/>
    <property type="project" value="UniProtKB-KW"/>
</dbReference>
<dbReference type="EMBL" id="MPUH01001945">
    <property type="protein sequence ID" value="OMJ65776.1"/>
    <property type="molecule type" value="Genomic_DNA"/>
</dbReference>
<keyword evidence="8" id="KW-1185">Reference proteome</keyword>
<dbReference type="GO" id="GO:0000981">
    <property type="term" value="F:DNA-binding transcription factor activity, RNA polymerase II-specific"/>
    <property type="evidence" value="ECO:0007669"/>
    <property type="project" value="TreeGrafter"/>
</dbReference>
<dbReference type="GO" id="GO:0000978">
    <property type="term" value="F:RNA polymerase II cis-regulatory region sequence-specific DNA binding"/>
    <property type="evidence" value="ECO:0007669"/>
    <property type="project" value="TreeGrafter"/>
</dbReference>
<comment type="caution">
    <text evidence="7">The sequence shown here is derived from an EMBL/GenBank/DDBJ whole genome shotgun (WGS) entry which is preliminary data.</text>
</comment>
<dbReference type="SMART" id="SM00355">
    <property type="entry name" value="ZnF_C2H2"/>
    <property type="match status" value="2"/>
</dbReference>
<dbReference type="InterPro" id="IPR013087">
    <property type="entry name" value="Znf_C2H2_type"/>
</dbReference>
<keyword evidence="1" id="KW-0479">Metal-binding</keyword>
<evidence type="ECO:0000256" key="2">
    <source>
        <dbReference type="ARBA" id="ARBA00022737"/>
    </source>
</evidence>
<evidence type="ECO:0000256" key="5">
    <source>
        <dbReference type="PROSITE-ProRule" id="PRU00042"/>
    </source>
</evidence>
<gene>
    <name evidence="7" type="ORF">SteCoe_37634</name>
</gene>
<keyword evidence="4" id="KW-0862">Zinc</keyword>
<dbReference type="InterPro" id="IPR036236">
    <property type="entry name" value="Znf_C2H2_sf"/>
</dbReference>
<name>A0A1R2AMQ2_9CILI</name>
<proteinExistence type="predicted"/>
<accession>A0A1R2AMQ2</accession>